<keyword evidence="8" id="KW-1185">Reference proteome</keyword>
<dbReference type="EMBL" id="JSUQ01000001">
    <property type="protein sequence ID" value="KHQ55169.1"/>
    <property type="molecule type" value="Genomic_DNA"/>
</dbReference>
<comment type="caution">
    <text evidence="7">The sequence shown here is derived from an EMBL/GenBank/DDBJ whole genome shotgun (WGS) entry which is preliminary data.</text>
</comment>
<dbReference type="PRINTS" id="PR00598">
    <property type="entry name" value="HTHMARR"/>
</dbReference>
<dbReference type="GO" id="GO:0006950">
    <property type="term" value="P:response to stress"/>
    <property type="evidence" value="ECO:0007669"/>
    <property type="project" value="TreeGrafter"/>
</dbReference>
<dbReference type="GO" id="GO:0005737">
    <property type="term" value="C:cytoplasm"/>
    <property type="evidence" value="ECO:0007669"/>
    <property type="project" value="UniProtKB-SubCell"/>
</dbReference>
<keyword evidence="5" id="KW-0804">Transcription</keyword>
<dbReference type="InterPro" id="IPR036388">
    <property type="entry name" value="WH-like_DNA-bd_sf"/>
</dbReference>
<evidence type="ECO:0000256" key="2">
    <source>
        <dbReference type="ARBA" id="ARBA00022490"/>
    </source>
</evidence>
<dbReference type="Proteomes" id="UP000030960">
    <property type="component" value="Unassembled WGS sequence"/>
</dbReference>
<evidence type="ECO:0000256" key="4">
    <source>
        <dbReference type="ARBA" id="ARBA00023125"/>
    </source>
</evidence>
<evidence type="ECO:0000313" key="7">
    <source>
        <dbReference type="EMBL" id="KHQ55169.1"/>
    </source>
</evidence>
<dbReference type="InterPro" id="IPR039422">
    <property type="entry name" value="MarR/SlyA-like"/>
</dbReference>
<dbReference type="Pfam" id="PF22381">
    <property type="entry name" value="Staph_reg_Sar_Rot"/>
    <property type="match status" value="1"/>
</dbReference>
<dbReference type="SMART" id="SM00347">
    <property type="entry name" value="HTH_MARR"/>
    <property type="match status" value="1"/>
</dbReference>
<evidence type="ECO:0000256" key="5">
    <source>
        <dbReference type="ARBA" id="ARBA00023163"/>
    </source>
</evidence>
<keyword evidence="2" id="KW-0963">Cytoplasm</keyword>
<proteinExistence type="predicted"/>
<dbReference type="GO" id="GO:0003677">
    <property type="term" value="F:DNA binding"/>
    <property type="evidence" value="ECO:0007669"/>
    <property type="project" value="UniProtKB-KW"/>
</dbReference>
<feature type="domain" description="HTH marR-type" evidence="6">
    <location>
        <begin position="21"/>
        <end position="158"/>
    </location>
</feature>
<dbReference type="AlphaFoldDB" id="A0A0B3SXM5"/>
<evidence type="ECO:0000313" key="8">
    <source>
        <dbReference type="Proteomes" id="UP000030960"/>
    </source>
</evidence>
<keyword evidence="4" id="KW-0238">DNA-binding</keyword>
<dbReference type="InterPro" id="IPR055166">
    <property type="entry name" value="Transc_reg_Sar_Rot_HTH"/>
</dbReference>
<keyword evidence="3" id="KW-0805">Transcription regulation</keyword>
<comment type="subcellular location">
    <subcellularLocation>
        <location evidence="1">Cytoplasm</location>
    </subcellularLocation>
</comment>
<gene>
    <name evidence="7" type="ORF">OA50_00205</name>
</gene>
<evidence type="ECO:0000259" key="6">
    <source>
        <dbReference type="PROSITE" id="PS50995"/>
    </source>
</evidence>
<protein>
    <submittedName>
        <fullName evidence="7">Transcriptional regulator, MarR family</fullName>
    </submittedName>
</protein>
<evidence type="ECO:0000256" key="3">
    <source>
        <dbReference type="ARBA" id="ARBA00023015"/>
    </source>
</evidence>
<dbReference type="PANTHER" id="PTHR33164:SF5">
    <property type="entry name" value="ORGANIC HYDROPEROXIDE RESISTANCE TRANSCRIPTIONAL REGULATOR"/>
    <property type="match status" value="1"/>
</dbReference>
<dbReference type="RefSeq" id="WP_223306131.1">
    <property type="nucleotide sequence ID" value="NZ_JSUQ01000001.1"/>
</dbReference>
<dbReference type="SUPFAM" id="SSF46785">
    <property type="entry name" value="Winged helix' DNA-binding domain"/>
    <property type="match status" value="1"/>
</dbReference>
<organism evidence="7 8">
    <name type="scientific">Mameliella alba</name>
    <dbReference type="NCBI Taxonomy" id="561184"/>
    <lineage>
        <taxon>Bacteria</taxon>
        <taxon>Pseudomonadati</taxon>
        <taxon>Pseudomonadota</taxon>
        <taxon>Alphaproteobacteria</taxon>
        <taxon>Rhodobacterales</taxon>
        <taxon>Roseobacteraceae</taxon>
        <taxon>Mameliella</taxon>
    </lineage>
</organism>
<evidence type="ECO:0000256" key="1">
    <source>
        <dbReference type="ARBA" id="ARBA00004496"/>
    </source>
</evidence>
<sequence length="168" mass="18656">MLAILSCAIYSCVMSSSLSPSEMLCFALYSAGHAMQQAYKPLLDPLGLTYPQYLVLTALWSADDRPLGSLAVQMQLASNTLTPLVKRLEAKGLVTRRRDPEDERQVRIQLTEEGRALQAQSADIARCFLERAGLTMSDAARLRDEVMTLRDNLRDEAELDPVRNDPVA</sequence>
<dbReference type="PANTHER" id="PTHR33164">
    <property type="entry name" value="TRANSCRIPTIONAL REGULATOR, MARR FAMILY"/>
    <property type="match status" value="1"/>
</dbReference>
<accession>A0A0B3SXM5</accession>
<dbReference type="PROSITE" id="PS50995">
    <property type="entry name" value="HTH_MARR_2"/>
    <property type="match status" value="1"/>
</dbReference>
<dbReference type="GO" id="GO:0003700">
    <property type="term" value="F:DNA-binding transcription factor activity"/>
    <property type="evidence" value="ECO:0007669"/>
    <property type="project" value="InterPro"/>
</dbReference>
<reference evidence="7 8" key="1">
    <citation type="submission" date="2014-10" db="EMBL/GenBank/DDBJ databases">
        <title>Genome sequence of Ponticoccus sp. strain UMTAT08 isolated from clonal culture of toxic dinoflagellate Alexandrium tamiyavanichii.</title>
        <authorList>
            <person name="Gan H.Y."/>
            <person name="Muhd D.-D."/>
            <person name="Mohd Noor M.E."/>
            <person name="Yeong Y.S."/>
            <person name="Usup G."/>
        </authorList>
    </citation>
    <scope>NUCLEOTIDE SEQUENCE [LARGE SCALE GENOMIC DNA]</scope>
    <source>
        <strain evidence="7 8">UMTAT08</strain>
    </source>
</reference>
<dbReference type="InterPro" id="IPR000835">
    <property type="entry name" value="HTH_MarR-typ"/>
</dbReference>
<name>A0A0B3SXM5_9RHOB</name>
<dbReference type="InterPro" id="IPR036390">
    <property type="entry name" value="WH_DNA-bd_sf"/>
</dbReference>
<dbReference type="PATRIC" id="fig|1515334.3.peg.208"/>
<dbReference type="Gene3D" id="1.10.10.10">
    <property type="entry name" value="Winged helix-like DNA-binding domain superfamily/Winged helix DNA-binding domain"/>
    <property type="match status" value="1"/>
</dbReference>